<dbReference type="PROSITE" id="PS01279">
    <property type="entry name" value="PCMT"/>
    <property type="match status" value="1"/>
</dbReference>
<dbReference type="Pfam" id="PF01135">
    <property type="entry name" value="PCMT"/>
    <property type="match status" value="1"/>
</dbReference>
<dbReference type="Gene3D" id="3.40.50.150">
    <property type="entry name" value="Vaccinia Virus protein VP39"/>
    <property type="match status" value="1"/>
</dbReference>
<keyword evidence="9" id="KW-1185">Reference proteome</keyword>
<dbReference type="CDD" id="cd02440">
    <property type="entry name" value="AdoMet_MTases"/>
    <property type="match status" value="1"/>
</dbReference>
<gene>
    <name evidence="7" type="primary">pcm</name>
    <name evidence="8" type="ORF">N4J17_03595</name>
</gene>
<reference evidence="8 9" key="1">
    <citation type="submission" date="2022-09" db="EMBL/GenBank/DDBJ databases">
        <authorList>
            <person name="Giprobiosintez L."/>
        </authorList>
    </citation>
    <scope>NUCLEOTIDE SEQUENCE [LARGE SCALE GENOMIC DNA]</scope>
    <source>
        <strain evidence="9">VKPM-B-12549 (GBS-15)</strain>
    </source>
</reference>
<evidence type="ECO:0000256" key="7">
    <source>
        <dbReference type="HAMAP-Rule" id="MF_00090"/>
    </source>
</evidence>
<sequence length="264" mass="28419">MTILPIHARPPLNAGGRCGSRPLAVVRLLGCLLALASVPLGCVLAQPGDYAAARSRMVELQLKGAGRDIRDPRVLQAMAEVPRHEFVPPPLRDYAYSDSPLPIGFGQTISQPYIVAFMTERLEPKPSDKVLEIGTGSGYQAAVLSKLVAEVYTIEIVEPLGQRAKADLQRLGFGNVQVRIGDGYRGWPEAAPFDAIILTSAASEVPPPLIGQLKDGGRLIAPLGQSSYQELYLLKKQGGKLERRAILPVRFVPMTGEVLKGTPP</sequence>
<keyword evidence="6 7" id="KW-0949">S-adenosyl-L-methionine</keyword>
<dbReference type="GO" id="GO:0032259">
    <property type="term" value="P:methylation"/>
    <property type="evidence" value="ECO:0007669"/>
    <property type="project" value="UniProtKB-KW"/>
</dbReference>
<evidence type="ECO:0000256" key="6">
    <source>
        <dbReference type="ARBA" id="ARBA00022691"/>
    </source>
</evidence>
<evidence type="ECO:0000256" key="3">
    <source>
        <dbReference type="ARBA" id="ARBA00022490"/>
    </source>
</evidence>
<dbReference type="HAMAP" id="MF_00090">
    <property type="entry name" value="PIMT"/>
    <property type="match status" value="1"/>
</dbReference>
<comment type="similarity">
    <text evidence="2 7">Belongs to the methyltransferase superfamily. L-isoaspartyl/D-aspartyl protein methyltransferase family.</text>
</comment>
<dbReference type="PANTHER" id="PTHR11579:SF0">
    <property type="entry name" value="PROTEIN-L-ISOASPARTATE(D-ASPARTATE) O-METHYLTRANSFERASE"/>
    <property type="match status" value="1"/>
</dbReference>
<evidence type="ECO:0000256" key="4">
    <source>
        <dbReference type="ARBA" id="ARBA00022603"/>
    </source>
</evidence>
<accession>A0ABZ2F7G8</accession>
<evidence type="ECO:0000313" key="9">
    <source>
        <dbReference type="Proteomes" id="UP001359308"/>
    </source>
</evidence>
<dbReference type="InterPro" id="IPR000682">
    <property type="entry name" value="PCMT"/>
</dbReference>
<dbReference type="NCBIfam" id="TIGR00080">
    <property type="entry name" value="pimt"/>
    <property type="match status" value="1"/>
</dbReference>
<evidence type="ECO:0000313" key="8">
    <source>
        <dbReference type="EMBL" id="WWF02709.1"/>
    </source>
</evidence>
<dbReference type="NCBIfam" id="NF001453">
    <property type="entry name" value="PRK00312.1"/>
    <property type="match status" value="1"/>
</dbReference>
<comment type="subcellular location">
    <subcellularLocation>
        <location evidence="1 7">Cytoplasm</location>
    </subcellularLocation>
</comment>
<dbReference type="GO" id="GO:0004719">
    <property type="term" value="F:protein-L-isoaspartate (D-aspartate) O-methyltransferase activity"/>
    <property type="evidence" value="ECO:0007669"/>
    <property type="project" value="UniProtKB-EC"/>
</dbReference>
<comment type="function">
    <text evidence="7">Catalyzes the methyl esterification of L-isoaspartyl residues in peptides and proteins that result from spontaneous decomposition of normal L-aspartyl and L-asparaginyl residues. It plays a role in the repair and/or degradation of damaged proteins.</text>
</comment>
<evidence type="ECO:0000256" key="5">
    <source>
        <dbReference type="ARBA" id="ARBA00022679"/>
    </source>
</evidence>
<feature type="active site" evidence="7">
    <location>
        <position position="110"/>
    </location>
</feature>
<protein>
    <recommendedName>
        <fullName evidence="7">Protein-L-isoaspartate O-methyltransferase</fullName>
        <ecNumber evidence="7">2.1.1.77</ecNumber>
    </recommendedName>
    <alternativeName>
        <fullName evidence="7">L-isoaspartyl protein carboxyl methyltransferase</fullName>
    </alternativeName>
    <alternativeName>
        <fullName evidence="7">Protein L-isoaspartyl methyltransferase</fullName>
    </alternativeName>
    <alternativeName>
        <fullName evidence="7">Protein-beta-aspartate methyltransferase</fullName>
        <shortName evidence="7">PIMT</shortName>
    </alternativeName>
</protein>
<dbReference type="InterPro" id="IPR029063">
    <property type="entry name" value="SAM-dependent_MTases_sf"/>
</dbReference>
<keyword evidence="4 7" id="KW-0489">Methyltransferase</keyword>
<keyword evidence="3 7" id="KW-0963">Cytoplasm</keyword>
<proteinExistence type="inferred from homology"/>
<name>A0ABZ2F7G8_METCP</name>
<dbReference type="SUPFAM" id="SSF53335">
    <property type="entry name" value="S-adenosyl-L-methionine-dependent methyltransferases"/>
    <property type="match status" value="1"/>
</dbReference>
<dbReference type="EMBL" id="CP104311">
    <property type="protein sequence ID" value="WWF02709.1"/>
    <property type="molecule type" value="Genomic_DNA"/>
</dbReference>
<evidence type="ECO:0000256" key="1">
    <source>
        <dbReference type="ARBA" id="ARBA00004496"/>
    </source>
</evidence>
<evidence type="ECO:0000256" key="2">
    <source>
        <dbReference type="ARBA" id="ARBA00005369"/>
    </source>
</evidence>
<dbReference type="EC" id="2.1.1.77" evidence="7"/>
<dbReference type="PANTHER" id="PTHR11579">
    <property type="entry name" value="PROTEIN-L-ISOASPARTATE O-METHYLTRANSFERASE"/>
    <property type="match status" value="1"/>
</dbReference>
<organism evidence="8 9">
    <name type="scientific">Methylococcus capsulatus</name>
    <dbReference type="NCBI Taxonomy" id="414"/>
    <lineage>
        <taxon>Bacteria</taxon>
        <taxon>Pseudomonadati</taxon>
        <taxon>Pseudomonadota</taxon>
        <taxon>Gammaproteobacteria</taxon>
        <taxon>Methylococcales</taxon>
        <taxon>Methylococcaceae</taxon>
        <taxon>Methylococcus</taxon>
    </lineage>
</organism>
<keyword evidence="5 7" id="KW-0808">Transferase</keyword>
<dbReference type="RefSeq" id="WP_232470460.1">
    <property type="nucleotide sequence ID" value="NZ_CP104311.1"/>
</dbReference>
<dbReference type="Proteomes" id="UP001359308">
    <property type="component" value="Chromosome"/>
</dbReference>
<comment type="catalytic activity">
    <reaction evidence="7">
        <text>[protein]-L-isoaspartate + S-adenosyl-L-methionine = [protein]-L-isoaspartate alpha-methyl ester + S-adenosyl-L-homocysteine</text>
        <dbReference type="Rhea" id="RHEA:12705"/>
        <dbReference type="Rhea" id="RHEA-COMP:12143"/>
        <dbReference type="Rhea" id="RHEA-COMP:12144"/>
        <dbReference type="ChEBI" id="CHEBI:57856"/>
        <dbReference type="ChEBI" id="CHEBI:59789"/>
        <dbReference type="ChEBI" id="CHEBI:90596"/>
        <dbReference type="ChEBI" id="CHEBI:90598"/>
        <dbReference type="EC" id="2.1.1.77"/>
    </reaction>
</comment>